<dbReference type="EMBL" id="FOWD01000010">
    <property type="protein sequence ID" value="SFO13018.1"/>
    <property type="molecule type" value="Genomic_DNA"/>
</dbReference>
<protein>
    <recommendedName>
        <fullName evidence="4">Sigma-70, region 4</fullName>
    </recommendedName>
</protein>
<gene>
    <name evidence="2" type="ORF">SAMN04489757_11042</name>
</gene>
<sequence length="142" mass="16839">MTEKDLNQYKAIKKEIADLNRRIRETKEGEVVHLGIVKGSSKNFPYNTKNFHINGIDPEDASRRQELLVKLLRQREAQKDELLKKQMEIENYIFGINDSTTRTIFRMYFIDELSQLQIANRTGYDQSVVSRKIKQYLRKEND</sequence>
<keyword evidence="3" id="KW-1185">Reference proteome</keyword>
<evidence type="ECO:0000256" key="1">
    <source>
        <dbReference type="SAM" id="Coils"/>
    </source>
</evidence>
<evidence type="ECO:0000313" key="2">
    <source>
        <dbReference type="EMBL" id="SFO13018.1"/>
    </source>
</evidence>
<feature type="coiled-coil region" evidence="1">
    <location>
        <begin position="2"/>
        <end position="29"/>
    </location>
</feature>
<dbReference type="Pfam" id="PF07374">
    <property type="entry name" value="DUF1492"/>
    <property type="match status" value="1"/>
</dbReference>
<proteinExistence type="predicted"/>
<organism evidence="2 3">
    <name type="scientific">Anaerocolumna aminovalerica</name>
    <dbReference type="NCBI Taxonomy" id="1527"/>
    <lineage>
        <taxon>Bacteria</taxon>
        <taxon>Bacillati</taxon>
        <taxon>Bacillota</taxon>
        <taxon>Clostridia</taxon>
        <taxon>Lachnospirales</taxon>
        <taxon>Lachnospiraceae</taxon>
        <taxon>Anaerocolumna</taxon>
    </lineage>
</organism>
<evidence type="ECO:0000313" key="3">
    <source>
        <dbReference type="Proteomes" id="UP000198806"/>
    </source>
</evidence>
<dbReference type="OrthoDB" id="2063655at2"/>
<evidence type="ECO:0008006" key="4">
    <source>
        <dbReference type="Google" id="ProtNLM"/>
    </source>
</evidence>
<accession>A0A1I5ENG2</accession>
<name>A0A1I5ENG2_9FIRM</name>
<reference evidence="2 3" key="1">
    <citation type="submission" date="2016-10" db="EMBL/GenBank/DDBJ databases">
        <authorList>
            <person name="de Groot N.N."/>
        </authorList>
    </citation>
    <scope>NUCLEOTIDE SEQUENCE [LARGE SCALE GENOMIC DNA]</scope>
    <source>
        <strain evidence="2 3">DSM 1283</strain>
    </source>
</reference>
<dbReference type="RefSeq" id="WP_091685752.1">
    <property type="nucleotide sequence ID" value="NZ_BAABFM010000061.1"/>
</dbReference>
<dbReference type="Gene3D" id="1.10.10.60">
    <property type="entry name" value="Homeodomain-like"/>
    <property type="match status" value="1"/>
</dbReference>
<keyword evidence="1" id="KW-0175">Coiled coil</keyword>
<dbReference type="AlphaFoldDB" id="A0A1I5ENG2"/>
<dbReference type="Proteomes" id="UP000198806">
    <property type="component" value="Unassembled WGS sequence"/>
</dbReference>
<dbReference type="InterPro" id="IPR010861">
    <property type="entry name" value="DUF1492"/>
</dbReference>